<evidence type="ECO:0000313" key="1">
    <source>
        <dbReference type="EMBL" id="KAJ1147084.1"/>
    </source>
</evidence>
<proteinExistence type="predicted"/>
<sequence length="158" mass="18285">MRSVQARKVFLTVHKPLRWTSMTWRQRKHTVTSPRPTLPRHINYHQPLTASRLKDTDASTKKECKHTGTITPTCRSPKKESLQPSRRILATYRTGSLHGWQLHQAGTWLAHHHCHPSALKRVHPIDKKHQSPSRESVNQRLPVHPDLVTRACLDHLPL</sequence>
<reference evidence="1" key="1">
    <citation type="journal article" date="2022" name="bioRxiv">
        <title>Sequencing and chromosome-scale assembly of the giantPleurodeles waltlgenome.</title>
        <authorList>
            <person name="Brown T."/>
            <person name="Elewa A."/>
            <person name="Iarovenko S."/>
            <person name="Subramanian E."/>
            <person name="Araus A.J."/>
            <person name="Petzold A."/>
            <person name="Susuki M."/>
            <person name="Suzuki K.-i.T."/>
            <person name="Hayashi T."/>
            <person name="Toyoda A."/>
            <person name="Oliveira C."/>
            <person name="Osipova E."/>
            <person name="Leigh N.D."/>
            <person name="Simon A."/>
            <person name="Yun M.H."/>
        </authorList>
    </citation>
    <scope>NUCLEOTIDE SEQUENCE</scope>
    <source>
        <strain evidence="1">20211129_DDA</strain>
        <tissue evidence="1">Liver</tissue>
    </source>
</reference>
<dbReference type="Proteomes" id="UP001066276">
    <property type="component" value="Chromosome 6"/>
</dbReference>
<evidence type="ECO:0000313" key="2">
    <source>
        <dbReference type="Proteomes" id="UP001066276"/>
    </source>
</evidence>
<accession>A0AAV7R4F2</accession>
<organism evidence="1 2">
    <name type="scientific">Pleurodeles waltl</name>
    <name type="common">Iberian ribbed newt</name>
    <dbReference type="NCBI Taxonomy" id="8319"/>
    <lineage>
        <taxon>Eukaryota</taxon>
        <taxon>Metazoa</taxon>
        <taxon>Chordata</taxon>
        <taxon>Craniata</taxon>
        <taxon>Vertebrata</taxon>
        <taxon>Euteleostomi</taxon>
        <taxon>Amphibia</taxon>
        <taxon>Batrachia</taxon>
        <taxon>Caudata</taxon>
        <taxon>Salamandroidea</taxon>
        <taxon>Salamandridae</taxon>
        <taxon>Pleurodelinae</taxon>
        <taxon>Pleurodeles</taxon>
    </lineage>
</organism>
<protein>
    <submittedName>
        <fullName evidence="1">Uncharacterized protein</fullName>
    </submittedName>
</protein>
<keyword evidence="2" id="KW-1185">Reference proteome</keyword>
<comment type="caution">
    <text evidence="1">The sequence shown here is derived from an EMBL/GenBank/DDBJ whole genome shotgun (WGS) entry which is preliminary data.</text>
</comment>
<name>A0AAV7R4F2_PLEWA</name>
<gene>
    <name evidence="1" type="ORF">NDU88_013331</name>
</gene>
<dbReference type="AlphaFoldDB" id="A0AAV7R4F2"/>
<dbReference type="EMBL" id="JANPWB010000010">
    <property type="protein sequence ID" value="KAJ1147084.1"/>
    <property type="molecule type" value="Genomic_DNA"/>
</dbReference>